<gene>
    <name evidence="2" type="ORF">H9777_05570</name>
</gene>
<feature type="transmembrane region" description="Helical" evidence="1">
    <location>
        <begin position="31"/>
        <end position="50"/>
    </location>
</feature>
<evidence type="ECO:0008006" key="4">
    <source>
        <dbReference type="Google" id="ProtNLM"/>
    </source>
</evidence>
<dbReference type="Proteomes" id="UP000783796">
    <property type="component" value="Unassembled WGS sequence"/>
</dbReference>
<protein>
    <recommendedName>
        <fullName evidence="4">Cell division protein FtsL</fullName>
    </recommendedName>
</protein>
<dbReference type="AlphaFoldDB" id="A0A948TBJ8"/>
<proteinExistence type="predicted"/>
<comment type="caution">
    <text evidence="2">The sequence shown here is derived from an EMBL/GenBank/DDBJ whole genome shotgun (WGS) entry which is preliminary data.</text>
</comment>
<dbReference type="Pfam" id="PF19579">
    <property type="entry name" value="FtsL_2"/>
    <property type="match status" value="1"/>
</dbReference>
<evidence type="ECO:0000313" key="3">
    <source>
        <dbReference type="Proteomes" id="UP000783796"/>
    </source>
</evidence>
<name>A0A948TBJ8_9BACT</name>
<organism evidence="2 3">
    <name type="scientific">Candidatus Phocaeicola faecigallinarum</name>
    <dbReference type="NCBI Taxonomy" id="2838732"/>
    <lineage>
        <taxon>Bacteria</taxon>
        <taxon>Pseudomonadati</taxon>
        <taxon>Bacteroidota</taxon>
        <taxon>Bacteroidia</taxon>
        <taxon>Bacteroidales</taxon>
        <taxon>Bacteroidaceae</taxon>
        <taxon>Phocaeicola</taxon>
    </lineage>
</organism>
<dbReference type="InterPro" id="IPR045755">
    <property type="entry name" value="FtsL-like"/>
</dbReference>
<accession>A0A948TBJ8</accession>
<keyword evidence="1" id="KW-0812">Transmembrane</keyword>
<reference evidence="2" key="2">
    <citation type="submission" date="2021-04" db="EMBL/GenBank/DDBJ databases">
        <authorList>
            <person name="Gilroy R."/>
        </authorList>
    </citation>
    <scope>NUCLEOTIDE SEQUENCE</scope>
    <source>
        <strain evidence="2">G4-2901</strain>
    </source>
</reference>
<evidence type="ECO:0000256" key="1">
    <source>
        <dbReference type="SAM" id="Phobius"/>
    </source>
</evidence>
<reference evidence="2" key="1">
    <citation type="journal article" date="2021" name="PeerJ">
        <title>Extensive microbial diversity within the chicken gut microbiome revealed by metagenomics and culture.</title>
        <authorList>
            <person name="Gilroy R."/>
            <person name="Ravi A."/>
            <person name="Getino M."/>
            <person name="Pursley I."/>
            <person name="Horton D.L."/>
            <person name="Alikhan N.F."/>
            <person name="Baker D."/>
            <person name="Gharbi K."/>
            <person name="Hall N."/>
            <person name="Watson M."/>
            <person name="Adriaenssens E.M."/>
            <person name="Foster-Nyarko E."/>
            <person name="Jarju S."/>
            <person name="Secka A."/>
            <person name="Antonio M."/>
            <person name="Oren A."/>
            <person name="Chaudhuri R.R."/>
            <person name="La Ragione R."/>
            <person name="Hildebrand F."/>
            <person name="Pallen M.J."/>
        </authorList>
    </citation>
    <scope>NUCLEOTIDE SEQUENCE</scope>
    <source>
        <strain evidence="2">G4-2901</strain>
    </source>
</reference>
<keyword evidence="1" id="KW-1133">Transmembrane helix</keyword>
<keyword evidence="1" id="KW-0472">Membrane</keyword>
<sequence length="118" mass="13560">MGNKDNSNNGQKNSGITWKSILGGDILAHDFFRRQVNLLCLIVVLTIVYIDNRYSSQREMIEIDKLKKELTDIKYDALTISSELTEKSRQSRIETYISEKGTPLETSAKPPYLIKEDY</sequence>
<dbReference type="EMBL" id="JAHLFW010000048">
    <property type="protein sequence ID" value="MBU3837774.1"/>
    <property type="molecule type" value="Genomic_DNA"/>
</dbReference>
<evidence type="ECO:0000313" key="2">
    <source>
        <dbReference type="EMBL" id="MBU3837774.1"/>
    </source>
</evidence>